<comment type="caution">
    <text evidence="1">The sequence shown here is derived from an EMBL/GenBank/DDBJ whole genome shotgun (WGS) entry which is preliminary data.</text>
</comment>
<sequence>MVDLKINPVDSLFDYHDTSLSNRIINGFVNISNACELFSNRRVNYNLRNYRIVKEITCTKNQIFYATTHRVPRLWNNIPIDNRNTDASTFKSNCK</sequence>
<protein>
    <submittedName>
        <fullName evidence="1">Uncharacterized protein</fullName>
    </submittedName>
</protein>
<keyword evidence="2" id="KW-1185">Reference proteome</keyword>
<evidence type="ECO:0000313" key="1">
    <source>
        <dbReference type="EMBL" id="OXU30077.1"/>
    </source>
</evidence>
<proteinExistence type="predicted"/>
<accession>A0A232FIE7</accession>
<dbReference type="AlphaFoldDB" id="A0A232FIE7"/>
<dbReference type="EMBL" id="NNAY01000197">
    <property type="protein sequence ID" value="OXU30077.1"/>
    <property type="molecule type" value="Genomic_DNA"/>
</dbReference>
<name>A0A232FIE7_9HYME</name>
<organism evidence="1 2">
    <name type="scientific">Trichomalopsis sarcophagae</name>
    <dbReference type="NCBI Taxonomy" id="543379"/>
    <lineage>
        <taxon>Eukaryota</taxon>
        <taxon>Metazoa</taxon>
        <taxon>Ecdysozoa</taxon>
        <taxon>Arthropoda</taxon>
        <taxon>Hexapoda</taxon>
        <taxon>Insecta</taxon>
        <taxon>Pterygota</taxon>
        <taxon>Neoptera</taxon>
        <taxon>Endopterygota</taxon>
        <taxon>Hymenoptera</taxon>
        <taxon>Apocrita</taxon>
        <taxon>Proctotrupomorpha</taxon>
        <taxon>Chalcidoidea</taxon>
        <taxon>Pteromalidae</taxon>
        <taxon>Pteromalinae</taxon>
        <taxon>Trichomalopsis</taxon>
    </lineage>
</organism>
<reference evidence="1 2" key="1">
    <citation type="journal article" date="2017" name="Curr. Biol.">
        <title>The Evolution of Venom by Co-option of Single-Copy Genes.</title>
        <authorList>
            <person name="Martinson E.O."/>
            <person name="Mrinalini"/>
            <person name="Kelkar Y.D."/>
            <person name="Chang C.H."/>
            <person name="Werren J.H."/>
        </authorList>
    </citation>
    <scope>NUCLEOTIDE SEQUENCE [LARGE SCALE GENOMIC DNA]</scope>
    <source>
        <strain evidence="1 2">Alberta</strain>
        <tissue evidence="1">Whole body</tissue>
    </source>
</reference>
<dbReference type="Proteomes" id="UP000215335">
    <property type="component" value="Unassembled WGS sequence"/>
</dbReference>
<evidence type="ECO:0000313" key="2">
    <source>
        <dbReference type="Proteomes" id="UP000215335"/>
    </source>
</evidence>
<gene>
    <name evidence="1" type="ORF">TSAR_013515</name>
</gene>